<dbReference type="GO" id="GO:0003677">
    <property type="term" value="F:DNA binding"/>
    <property type="evidence" value="ECO:0007669"/>
    <property type="project" value="UniProtKB-KW"/>
</dbReference>
<dbReference type="EC" id="2.6.1.39" evidence="7"/>
<keyword evidence="3" id="KW-0805">Transcription regulation</keyword>
<evidence type="ECO:0000256" key="5">
    <source>
        <dbReference type="ARBA" id="ARBA00023163"/>
    </source>
</evidence>
<evidence type="ECO:0000256" key="1">
    <source>
        <dbReference type="ARBA" id="ARBA00005384"/>
    </source>
</evidence>
<evidence type="ECO:0000256" key="3">
    <source>
        <dbReference type="ARBA" id="ARBA00023015"/>
    </source>
</evidence>
<dbReference type="AlphaFoldDB" id="A0A1Q9R418"/>
<dbReference type="InterPro" id="IPR004839">
    <property type="entry name" value="Aminotransferase_I/II_large"/>
</dbReference>
<dbReference type="OrthoDB" id="9802328at2"/>
<dbReference type="PANTHER" id="PTHR46577">
    <property type="entry name" value="HTH-TYPE TRANSCRIPTIONAL REGULATORY PROTEIN GABR"/>
    <property type="match status" value="1"/>
</dbReference>
<dbReference type="PROSITE" id="PS50949">
    <property type="entry name" value="HTH_GNTR"/>
    <property type="match status" value="1"/>
</dbReference>
<dbReference type="InterPro" id="IPR015424">
    <property type="entry name" value="PyrdxlP-dep_Trfase"/>
</dbReference>
<dbReference type="Proteomes" id="UP000186736">
    <property type="component" value="Unassembled WGS sequence"/>
</dbReference>
<dbReference type="Gene3D" id="1.10.10.10">
    <property type="entry name" value="Winged helix-like DNA-binding domain superfamily/Winged helix DNA-binding domain"/>
    <property type="match status" value="1"/>
</dbReference>
<comment type="similarity">
    <text evidence="1">In the C-terminal section; belongs to the class-I pyridoxal-phosphate-dependent aminotransferase family.</text>
</comment>
<dbReference type="InterPro" id="IPR000524">
    <property type="entry name" value="Tscrpt_reg_HTH_GntR"/>
</dbReference>
<dbReference type="GO" id="GO:0047536">
    <property type="term" value="F:2-aminoadipate transaminase activity"/>
    <property type="evidence" value="ECO:0007669"/>
    <property type="project" value="UniProtKB-EC"/>
</dbReference>
<dbReference type="Gene3D" id="3.90.1150.10">
    <property type="entry name" value="Aspartate Aminotransferase, domain 1"/>
    <property type="match status" value="1"/>
</dbReference>
<protein>
    <submittedName>
        <fullName evidence="7">2-aminoadipate transaminase</fullName>
        <ecNumber evidence="7">2.6.1.39</ecNumber>
    </submittedName>
</protein>
<dbReference type="Pfam" id="PF00392">
    <property type="entry name" value="GntR"/>
    <property type="match status" value="1"/>
</dbReference>
<dbReference type="GO" id="GO:0030170">
    <property type="term" value="F:pyridoxal phosphate binding"/>
    <property type="evidence" value="ECO:0007669"/>
    <property type="project" value="InterPro"/>
</dbReference>
<reference evidence="7 8" key="1">
    <citation type="submission" date="2016-10" db="EMBL/GenBank/DDBJ databases">
        <title>Genome Sequence of Pseudomonas putida GM4FR.</title>
        <authorList>
            <person name="Poehlein A."/>
            <person name="Wemheuer F."/>
            <person name="Hollensteiner J."/>
            <person name="Wemheuer B."/>
        </authorList>
    </citation>
    <scope>NUCLEOTIDE SEQUENCE [LARGE SCALE GENOMIC DNA]</scope>
    <source>
        <strain evidence="7 8">GM4FR</strain>
    </source>
</reference>
<organism evidence="7 8">
    <name type="scientific">Pseudomonas putida</name>
    <name type="common">Arthrobacter siderocapsulatus</name>
    <dbReference type="NCBI Taxonomy" id="303"/>
    <lineage>
        <taxon>Bacteria</taxon>
        <taxon>Pseudomonadati</taxon>
        <taxon>Pseudomonadota</taxon>
        <taxon>Gammaproteobacteria</taxon>
        <taxon>Pseudomonadales</taxon>
        <taxon>Pseudomonadaceae</taxon>
        <taxon>Pseudomonas</taxon>
    </lineage>
</organism>
<dbReference type="RefSeq" id="WP_075803816.1">
    <property type="nucleotide sequence ID" value="NZ_MKZO01000025.1"/>
</dbReference>
<dbReference type="InterPro" id="IPR015421">
    <property type="entry name" value="PyrdxlP-dep_Trfase_major"/>
</dbReference>
<evidence type="ECO:0000313" key="8">
    <source>
        <dbReference type="Proteomes" id="UP000186736"/>
    </source>
</evidence>
<sequence length="470" mass="52619">MQLNLDRQRSIPLVQQLADGLRDWISSQRLRPGTRLPSIRQVVREQGVSQSCAIEAYDRLVSLGWLEARHGVGFFVAERRGQAPFAEEPAWDEGAEGRWRLFSDEQEDLLRLGCGWLPGNWRQSEEIALAIRQVSRGAEQDLFGYGPPLGLTALRQQVRKRLALIGIQVQPEQILATQGASQALDLLVRTLLKPGDAVLVESPGYYNLYNLLRLHGVRLLEVPRTPEGPDLEVMVALLREHRPRYLFINSLYQNPTGTSLTPRTAQRLLELAGEHDLRIVEDDIYADFQEGPATRLITLDSQQRVIYLASFSKTLSSSLRVGYLVAEPALVARLAEVKMITGIGASRFAEQVVAQLLGSGVYRKSVQRLRLRLAEHMASALRLLEAHGWEVFAEPYGGMFVWTRYPGVDFAGLQRIAQEQGVLLSPGSAFDPQGRDSDWLRINVAYARDHRAQGFFQAVAQASSRRPPAS</sequence>
<dbReference type="SUPFAM" id="SSF53383">
    <property type="entry name" value="PLP-dependent transferases"/>
    <property type="match status" value="1"/>
</dbReference>
<proteinExistence type="inferred from homology"/>
<keyword evidence="7" id="KW-0808">Transferase</keyword>
<comment type="caution">
    <text evidence="7">The sequence shown here is derived from an EMBL/GenBank/DDBJ whole genome shotgun (WGS) entry which is preliminary data.</text>
</comment>
<dbReference type="EMBL" id="MKZO01000025">
    <property type="protein sequence ID" value="OLS62095.1"/>
    <property type="molecule type" value="Genomic_DNA"/>
</dbReference>
<dbReference type="Pfam" id="PF00155">
    <property type="entry name" value="Aminotran_1_2"/>
    <property type="match status" value="1"/>
</dbReference>
<dbReference type="Gene3D" id="3.40.640.10">
    <property type="entry name" value="Type I PLP-dependent aspartate aminotransferase-like (Major domain)"/>
    <property type="match status" value="1"/>
</dbReference>
<evidence type="ECO:0000259" key="6">
    <source>
        <dbReference type="PROSITE" id="PS50949"/>
    </source>
</evidence>
<dbReference type="CDD" id="cd00609">
    <property type="entry name" value="AAT_like"/>
    <property type="match status" value="1"/>
</dbReference>
<dbReference type="SMART" id="SM00345">
    <property type="entry name" value="HTH_GNTR"/>
    <property type="match status" value="1"/>
</dbReference>
<feature type="domain" description="HTH gntR-type" evidence="6">
    <location>
        <begin position="11"/>
        <end position="79"/>
    </location>
</feature>
<evidence type="ECO:0000256" key="2">
    <source>
        <dbReference type="ARBA" id="ARBA00022898"/>
    </source>
</evidence>
<dbReference type="CDD" id="cd07377">
    <property type="entry name" value="WHTH_GntR"/>
    <property type="match status" value="1"/>
</dbReference>
<keyword evidence="2" id="KW-0663">Pyridoxal phosphate</keyword>
<keyword evidence="7" id="KW-0032">Aminotransferase</keyword>
<dbReference type="PANTHER" id="PTHR46577:SF2">
    <property type="entry name" value="TRANSCRIPTIONAL REGULATORY PROTEIN"/>
    <property type="match status" value="1"/>
</dbReference>
<name>A0A1Q9R418_PSEPU</name>
<gene>
    <name evidence="7" type="primary">lysN_2</name>
    <name evidence="7" type="ORF">PSEMO_29970</name>
</gene>
<dbReference type="InterPro" id="IPR015422">
    <property type="entry name" value="PyrdxlP-dep_Trfase_small"/>
</dbReference>
<dbReference type="InterPro" id="IPR036388">
    <property type="entry name" value="WH-like_DNA-bd_sf"/>
</dbReference>
<keyword evidence="5" id="KW-0804">Transcription</keyword>
<dbReference type="InterPro" id="IPR051446">
    <property type="entry name" value="HTH_trans_reg/aminotransferase"/>
</dbReference>
<evidence type="ECO:0000313" key="7">
    <source>
        <dbReference type="EMBL" id="OLS62095.1"/>
    </source>
</evidence>
<accession>A0A1Q9R418</accession>
<dbReference type="SUPFAM" id="SSF46785">
    <property type="entry name" value="Winged helix' DNA-binding domain"/>
    <property type="match status" value="1"/>
</dbReference>
<evidence type="ECO:0000256" key="4">
    <source>
        <dbReference type="ARBA" id="ARBA00023125"/>
    </source>
</evidence>
<dbReference type="GO" id="GO:0003700">
    <property type="term" value="F:DNA-binding transcription factor activity"/>
    <property type="evidence" value="ECO:0007669"/>
    <property type="project" value="InterPro"/>
</dbReference>
<keyword evidence="4" id="KW-0238">DNA-binding</keyword>
<dbReference type="InterPro" id="IPR036390">
    <property type="entry name" value="WH_DNA-bd_sf"/>
</dbReference>